<dbReference type="InterPro" id="IPR001680">
    <property type="entry name" value="WD40_rpt"/>
</dbReference>
<feature type="repeat" description="WD" evidence="3">
    <location>
        <begin position="284"/>
        <end position="317"/>
    </location>
</feature>
<dbReference type="Pfam" id="PF00400">
    <property type="entry name" value="WD40"/>
    <property type="match status" value="4"/>
</dbReference>
<dbReference type="SMART" id="SM00320">
    <property type="entry name" value="WD40"/>
    <property type="match status" value="7"/>
</dbReference>
<dbReference type="VEuPathDB" id="FungiDB:CXQ85_001888"/>
<accession>A0A2V1AQI2</accession>
<organism evidence="4 5">
    <name type="scientific">Candidozyma haemuli</name>
    <dbReference type="NCBI Taxonomy" id="45357"/>
    <lineage>
        <taxon>Eukaryota</taxon>
        <taxon>Fungi</taxon>
        <taxon>Dikarya</taxon>
        <taxon>Ascomycota</taxon>
        <taxon>Saccharomycotina</taxon>
        <taxon>Pichiomycetes</taxon>
        <taxon>Metschnikowiaceae</taxon>
        <taxon>Candidozyma</taxon>
    </lineage>
</organism>
<dbReference type="PROSITE" id="PS50082">
    <property type="entry name" value="WD_REPEATS_2"/>
    <property type="match status" value="3"/>
</dbReference>
<keyword evidence="2" id="KW-0677">Repeat</keyword>
<keyword evidence="5" id="KW-1185">Reference proteome</keyword>
<dbReference type="RefSeq" id="XP_025341048.1">
    <property type="nucleotide sequence ID" value="XM_025485583.1"/>
</dbReference>
<dbReference type="PANTHER" id="PTHR44006">
    <property type="entry name" value="U5 SMALL NUCLEAR RIBONUCLEOPROTEIN 40 KDA PROTEIN"/>
    <property type="match status" value="1"/>
</dbReference>
<feature type="repeat" description="WD" evidence="3">
    <location>
        <begin position="22"/>
        <end position="55"/>
    </location>
</feature>
<protein>
    <submittedName>
        <fullName evidence="4">Uncharacterized protein</fullName>
    </submittedName>
</protein>
<dbReference type="InterPro" id="IPR015943">
    <property type="entry name" value="WD40/YVTN_repeat-like_dom_sf"/>
</dbReference>
<feature type="repeat" description="WD" evidence="3">
    <location>
        <begin position="69"/>
        <end position="109"/>
    </location>
</feature>
<dbReference type="EMBL" id="PKFO01000003">
    <property type="protein sequence ID" value="PVH20108.1"/>
    <property type="molecule type" value="Genomic_DNA"/>
</dbReference>
<dbReference type="STRING" id="45357.A0A2V1AQI2"/>
<dbReference type="Proteomes" id="UP000244309">
    <property type="component" value="Unassembled WGS sequence"/>
</dbReference>
<dbReference type="InterPro" id="IPR052234">
    <property type="entry name" value="U5_snRNP_Component"/>
</dbReference>
<keyword evidence="1 3" id="KW-0853">WD repeat</keyword>
<dbReference type="SUPFAM" id="SSF50978">
    <property type="entry name" value="WD40 repeat-like"/>
    <property type="match status" value="1"/>
</dbReference>
<evidence type="ECO:0000256" key="2">
    <source>
        <dbReference type="ARBA" id="ARBA00022737"/>
    </source>
</evidence>
<proteinExistence type="predicted"/>
<evidence type="ECO:0000256" key="1">
    <source>
        <dbReference type="ARBA" id="ARBA00022574"/>
    </source>
</evidence>
<name>A0A2V1AQI2_9ASCO</name>
<evidence type="ECO:0000313" key="4">
    <source>
        <dbReference type="EMBL" id="PVH20108.1"/>
    </source>
</evidence>
<dbReference type="GeneID" id="37007219"/>
<dbReference type="OrthoDB" id="1068471at2759"/>
<evidence type="ECO:0000313" key="5">
    <source>
        <dbReference type="Proteomes" id="UP000244309"/>
    </source>
</evidence>
<dbReference type="GO" id="GO:0071013">
    <property type="term" value="C:catalytic step 2 spliceosome"/>
    <property type="evidence" value="ECO:0007669"/>
    <property type="project" value="TreeGrafter"/>
</dbReference>
<dbReference type="PROSITE" id="PS50294">
    <property type="entry name" value="WD_REPEATS_REGION"/>
    <property type="match status" value="3"/>
</dbReference>
<dbReference type="Gene3D" id="2.130.10.10">
    <property type="entry name" value="YVTN repeat-like/Quinoprotein amine dehydrogenase"/>
    <property type="match status" value="1"/>
</dbReference>
<sequence length="317" mass="34517">MALQPTRNGRGGNILYDDAVLLSGHQGNVLSAKFSPYGENIASGGMDRDILLWKLPVDLEEEIPNYGILQGHKGAVTSLRWLSEASLFSVSSDTTVAFWDTETGVKKRVGKSHSSVVNDCAKLGQQSVSVGDDGDAIVWDEREKNEIFKFTTEYPLLACDASKDTIYVSGIDSYVRAYDVKTKKLAWKSQPFQAPTTSLALSHDGNMLAARSMDGEVRLLSTKNIITDGVSRVGKYGYDGSVGGPQKNLVKLAFSSDDTLLSSGSEEPTCVVWGSTSRRMVHKFDDHAKGVLDVDFHPSEKILMTASADSNLILREL</sequence>
<dbReference type="InterPro" id="IPR019775">
    <property type="entry name" value="WD40_repeat_CS"/>
</dbReference>
<dbReference type="PANTHER" id="PTHR44006:SF1">
    <property type="entry name" value="U5 SMALL NUCLEAR RIBONUCLEOPROTEIN 40 KDA PROTEIN"/>
    <property type="match status" value="1"/>
</dbReference>
<dbReference type="CDD" id="cd00200">
    <property type="entry name" value="WD40"/>
    <property type="match status" value="1"/>
</dbReference>
<evidence type="ECO:0000256" key="3">
    <source>
        <dbReference type="PROSITE-ProRule" id="PRU00221"/>
    </source>
</evidence>
<reference evidence="4 5" key="1">
    <citation type="submission" date="2017-12" db="EMBL/GenBank/DDBJ databases">
        <title>Genome Sequence of a Multidrug-Resistant Candida haemulonii Isolate from a Patient with Chronic Leg Ulcers in Israel.</title>
        <authorList>
            <person name="Chow N.A."/>
            <person name="Gade L."/>
            <person name="Batra D."/>
            <person name="Rowe L.A."/>
            <person name="Ben-Ami R."/>
            <person name="Loparev V.N."/>
            <person name="Litvintseva A.P."/>
        </authorList>
    </citation>
    <scope>NUCLEOTIDE SEQUENCE [LARGE SCALE GENOMIC DNA]</scope>
    <source>
        <strain evidence="4 5">B11899</strain>
    </source>
</reference>
<dbReference type="InterPro" id="IPR036322">
    <property type="entry name" value="WD40_repeat_dom_sf"/>
</dbReference>
<dbReference type="PROSITE" id="PS00678">
    <property type="entry name" value="WD_REPEATS_1"/>
    <property type="match status" value="1"/>
</dbReference>
<dbReference type="AlphaFoldDB" id="A0A2V1AQI2"/>
<dbReference type="GO" id="GO:0003723">
    <property type="term" value="F:RNA binding"/>
    <property type="evidence" value="ECO:0007669"/>
    <property type="project" value="TreeGrafter"/>
</dbReference>
<gene>
    <name evidence="4" type="ORF">CXQ85_001888</name>
</gene>
<comment type="caution">
    <text evidence="4">The sequence shown here is derived from an EMBL/GenBank/DDBJ whole genome shotgun (WGS) entry which is preliminary data.</text>
</comment>